<keyword evidence="2" id="KW-0808">Transferase</keyword>
<keyword evidence="2" id="KW-0418">Kinase</keyword>
<dbReference type="EMBL" id="FODD01000007">
    <property type="protein sequence ID" value="SEN61012.1"/>
    <property type="molecule type" value="Genomic_DNA"/>
</dbReference>
<dbReference type="RefSeq" id="WP_075016594.1">
    <property type="nucleotide sequence ID" value="NZ_FODD01000007.1"/>
</dbReference>
<dbReference type="SUPFAM" id="SSF46785">
    <property type="entry name" value="Winged helix' DNA-binding domain"/>
    <property type="match status" value="1"/>
</dbReference>
<dbReference type="InterPro" id="IPR043129">
    <property type="entry name" value="ATPase_NBD"/>
</dbReference>
<reference evidence="2 3" key="1">
    <citation type="submission" date="2016-10" db="EMBL/GenBank/DDBJ databases">
        <authorList>
            <person name="de Groot N.N."/>
        </authorList>
    </citation>
    <scope>NUCLEOTIDE SEQUENCE [LARGE SCALE GENOMIC DNA]</scope>
    <source>
        <strain evidence="2 3">CGMCC 4.2026</strain>
    </source>
</reference>
<protein>
    <submittedName>
        <fullName evidence="2">Sugar kinase of the NBD/HSP70 family, may contain an N-terminal HTH domain</fullName>
    </submittedName>
</protein>
<proteinExistence type="inferred from homology"/>
<dbReference type="Pfam" id="PF00480">
    <property type="entry name" value="ROK"/>
    <property type="match status" value="2"/>
</dbReference>
<sequence length="399" mass="39351">MHPSASGANLPALRSHNAAVLLDLLRAATLAGGPGLGRPELAERAGLTPQAVSKITARLRAEGLVEEAGRLPSTGGKPGTGLRLAAGSRYAVGVHLDGETVTAVLTDLAGRTVAQRSAPLALDRPVADGLAAITAQVREIAALASGPVLGVGVGMRGPLDHRTGTLHRVTGFPHWEGVPLRDALAARLGLPVAVDKNTNAAALAVLAAPPPAPAVPTGPDGSPAAPVAPAVAVADGPRGPGAGRAADAVAAGESFAYLHLGAGLGAALVLDGVLHRGGRTGAGEFGHQVVQLDGPLCECGNRGCLEALCLAAAARGDTAGAARLLGVGAANLVALLDVDRIVLGGRTVLAAPEVFRRETAGVLAGRGRAVPVSTATPLAVAEGAALLVLAPLFTRAALA</sequence>
<name>A0A1H8HY64_9ACTN</name>
<evidence type="ECO:0000313" key="2">
    <source>
        <dbReference type="EMBL" id="SEN61012.1"/>
    </source>
</evidence>
<dbReference type="SUPFAM" id="SSF53067">
    <property type="entry name" value="Actin-like ATPase domain"/>
    <property type="match status" value="1"/>
</dbReference>
<dbReference type="PROSITE" id="PS01125">
    <property type="entry name" value="ROK"/>
    <property type="match status" value="1"/>
</dbReference>
<dbReference type="Gene3D" id="1.10.10.10">
    <property type="entry name" value="Winged helix-like DNA-binding domain superfamily/Winged helix DNA-binding domain"/>
    <property type="match status" value="1"/>
</dbReference>
<evidence type="ECO:0000256" key="1">
    <source>
        <dbReference type="ARBA" id="ARBA00006479"/>
    </source>
</evidence>
<dbReference type="InterPro" id="IPR049874">
    <property type="entry name" value="ROK_cs"/>
</dbReference>
<accession>A0A1H8HY64</accession>
<dbReference type="InterPro" id="IPR036388">
    <property type="entry name" value="WH-like_DNA-bd_sf"/>
</dbReference>
<dbReference type="InterPro" id="IPR036390">
    <property type="entry name" value="WH_DNA-bd_sf"/>
</dbReference>
<organism evidence="2 3">
    <name type="scientific">Actinacidiphila rubida</name>
    <dbReference type="NCBI Taxonomy" id="310780"/>
    <lineage>
        <taxon>Bacteria</taxon>
        <taxon>Bacillati</taxon>
        <taxon>Actinomycetota</taxon>
        <taxon>Actinomycetes</taxon>
        <taxon>Kitasatosporales</taxon>
        <taxon>Streptomycetaceae</taxon>
        <taxon>Actinacidiphila</taxon>
    </lineage>
</organism>
<gene>
    <name evidence="2" type="ORF">SAMN05216267_1007108</name>
</gene>
<comment type="similarity">
    <text evidence="1">Belongs to the ROK (NagC/XylR) family.</text>
</comment>
<dbReference type="Gene3D" id="3.30.420.40">
    <property type="match status" value="3"/>
</dbReference>
<dbReference type="PANTHER" id="PTHR18964">
    <property type="entry name" value="ROK (REPRESSOR, ORF, KINASE) FAMILY"/>
    <property type="match status" value="1"/>
</dbReference>
<dbReference type="PANTHER" id="PTHR18964:SF173">
    <property type="entry name" value="GLUCOKINASE"/>
    <property type="match status" value="1"/>
</dbReference>
<dbReference type="STRING" id="310780.SAMN05216267_1007108"/>
<dbReference type="Proteomes" id="UP000181951">
    <property type="component" value="Unassembled WGS sequence"/>
</dbReference>
<dbReference type="InterPro" id="IPR000600">
    <property type="entry name" value="ROK"/>
</dbReference>
<dbReference type="AlphaFoldDB" id="A0A1H8HY64"/>
<dbReference type="GO" id="GO:0016301">
    <property type="term" value="F:kinase activity"/>
    <property type="evidence" value="ECO:0007669"/>
    <property type="project" value="UniProtKB-KW"/>
</dbReference>
<keyword evidence="3" id="KW-1185">Reference proteome</keyword>
<evidence type="ECO:0000313" key="3">
    <source>
        <dbReference type="Proteomes" id="UP000181951"/>
    </source>
</evidence>